<evidence type="ECO:0000313" key="1">
    <source>
        <dbReference type="EMBL" id="KAK3259899.1"/>
    </source>
</evidence>
<organism evidence="1 2">
    <name type="scientific">Cymbomonas tetramitiformis</name>
    <dbReference type="NCBI Taxonomy" id="36881"/>
    <lineage>
        <taxon>Eukaryota</taxon>
        <taxon>Viridiplantae</taxon>
        <taxon>Chlorophyta</taxon>
        <taxon>Pyramimonadophyceae</taxon>
        <taxon>Pyramimonadales</taxon>
        <taxon>Pyramimonadaceae</taxon>
        <taxon>Cymbomonas</taxon>
    </lineage>
</organism>
<proteinExistence type="predicted"/>
<accession>A0AAE0FHL3</accession>
<dbReference type="EMBL" id="LGRX02018381">
    <property type="protein sequence ID" value="KAK3259899.1"/>
    <property type="molecule type" value="Genomic_DNA"/>
</dbReference>
<reference evidence="1 2" key="1">
    <citation type="journal article" date="2015" name="Genome Biol. Evol.">
        <title>Comparative Genomics of a Bacterivorous Green Alga Reveals Evolutionary Causalities and Consequences of Phago-Mixotrophic Mode of Nutrition.</title>
        <authorList>
            <person name="Burns J.A."/>
            <person name="Paasch A."/>
            <person name="Narechania A."/>
            <person name="Kim E."/>
        </authorList>
    </citation>
    <scope>NUCLEOTIDE SEQUENCE [LARGE SCALE GENOMIC DNA]</scope>
    <source>
        <strain evidence="1 2">PLY_AMNH</strain>
    </source>
</reference>
<comment type="caution">
    <text evidence="1">The sequence shown here is derived from an EMBL/GenBank/DDBJ whole genome shotgun (WGS) entry which is preliminary data.</text>
</comment>
<gene>
    <name evidence="1" type="ORF">CYMTET_31122</name>
</gene>
<dbReference type="Proteomes" id="UP001190700">
    <property type="component" value="Unassembled WGS sequence"/>
</dbReference>
<name>A0AAE0FHL3_9CHLO</name>
<dbReference type="AlphaFoldDB" id="A0AAE0FHL3"/>
<protein>
    <submittedName>
        <fullName evidence="1">Uncharacterized protein</fullName>
    </submittedName>
</protein>
<sequence length="77" mass="8215">MGGCGLRLEQRARRRPVGLWIAGKMGGCGLRLEERARRWPVGLWIAGKMGGCGLRLEEYCSAGGGRPGDTVEGGQAE</sequence>
<keyword evidence="2" id="KW-1185">Reference proteome</keyword>
<evidence type="ECO:0000313" key="2">
    <source>
        <dbReference type="Proteomes" id="UP001190700"/>
    </source>
</evidence>